<protein>
    <submittedName>
        <fullName evidence="1">Uncharacterized protein</fullName>
    </submittedName>
</protein>
<dbReference type="EMBL" id="AZJD01000009">
    <property type="protein sequence ID" value="ETD11349.1"/>
    <property type="molecule type" value="Genomic_DNA"/>
</dbReference>
<gene>
    <name evidence="1" type="ORF">HMPREF1195_01800</name>
</gene>
<dbReference type="PATRIC" id="fig|1073372.3.peg.1827"/>
<dbReference type="AlphaFoldDB" id="V8B848"/>
<sequence>MEIKDAKKIYFELVQNYNLFNKKSTYFGVENNDNYHYLSLGLIPEIASTLSGGKEIIKFVEEICSSIKKYWELRTKSIEEMDKLLSDRYLTSKKKDQKATELKKEITLNLNELVKVNTKLASKQEKVFSPILKIVKEASEALGEFGDNKVLPSKIDLYTNHPECTEIEFTNYFVDELYTPYPPLKDRDFNYFIRIGEEVSFTRHAEAEFEELGLPTLNRHLTNFKVENYWKENGFSSKVEWLASVHEKRKEAEELEYIEDMKMQQALKELKAQGKQEGFFKKMLGAFTNE</sequence>
<reference evidence="1 2" key="1">
    <citation type="submission" date="2013-10" db="EMBL/GenBank/DDBJ databases">
        <title>The Genome Sequence of Streptococcus parasanguinis CC87K.</title>
        <authorList>
            <consortium name="The Broad Institute Genomics Platform"/>
            <person name="Earl A."/>
            <person name="Allen-Vercoe E."/>
            <person name="Daigneault M."/>
            <person name="Young S.K."/>
            <person name="Zeng Q."/>
            <person name="Gargeya S."/>
            <person name="Fitzgerald M."/>
            <person name="Abouelleil A."/>
            <person name="Alvarado L."/>
            <person name="Chapman S.B."/>
            <person name="Gainer-Dewar J."/>
            <person name="Goldberg J."/>
            <person name="Griggs A."/>
            <person name="Gujja S."/>
            <person name="Hansen M."/>
            <person name="Howarth C."/>
            <person name="Imamovic A."/>
            <person name="Ireland A."/>
            <person name="Larimer J."/>
            <person name="McCowan C."/>
            <person name="Murphy C."/>
            <person name="Pearson M."/>
            <person name="Poon T.W."/>
            <person name="Priest M."/>
            <person name="Roberts A."/>
            <person name="Saif S."/>
            <person name="Shea T."/>
            <person name="Sykes S."/>
            <person name="Wortman J."/>
            <person name="Nusbaum C."/>
            <person name="Birren B."/>
        </authorList>
    </citation>
    <scope>NUCLEOTIDE SEQUENCE [LARGE SCALE GENOMIC DNA]</scope>
    <source>
        <strain evidence="1 2">CC87K</strain>
    </source>
</reference>
<keyword evidence="2" id="KW-1185">Reference proteome</keyword>
<dbReference type="OrthoDB" id="2937954at2"/>
<name>V8B848_STRPA</name>
<accession>V8B848</accession>
<evidence type="ECO:0000313" key="1">
    <source>
        <dbReference type="EMBL" id="ETD11349.1"/>
    </source>
</evidence>
<dbReference type="RefSeq" id="WP_023919950.1">
    <property type="nucleotide sequence ID" value="NZ_KI669403.1"/>
</dbReference>
<proteinExistence type="predicted"/>
<evidence type="ECO:0000313" key="2">
    <source>
        <dbReference type="Proteomes" id="UP000018716"/>
    </source>
</evidence>
<dbReference type="Proteomes" id="UP000018716">
    <property type="component" value="Unassembled WGS sequence"/>
</dbReference>
<comment type="caution">
    <text evidence="1">The sequence shown here is derived from an EMBL/GenBank/DDBJ whole genome shotgun (WGS) entry which is preliminary data.</text>
</comment>
<organism evidence="1 2">
    <name type="scientific">Streptococcus parasanguinis CC87K</name>
    <dbReference type="NCBI Taxonomy" id="1073372"/>
    <lineage>
        <taxon>Bacteria</taxon>
        <taxon>Bacillati</taxon>
        <taxon>Bacillota</taxon>
        <taxon>Bacilli</taxon>
        <taxon>Lactobacillales</taxon>
        <taxon>Streptococcaceae</taxon>
        <taxon>Streptococcus</taxon>
    </lineage>
</organism>
<dbReference type="HOGENOM" id="CLU_959498_0_0_9"/>